<accession>A0ABP7TZJ6</accession>
<comment type="caution">
    <text evidence="2">The sequence shown here is derived from an EMBL/GenBank/DDBJ whole genome shotgun (WGS) entry which is preliminary data.</text>
</comment>
<dbReference type="RefSeq" id="WP_344884560.1">
    <property type="nucleotide sequence ID" value="NZ_BAABAL010000024.1"/>
</dbReference>
<evidence type="ECO:0000256" key="1">
    <source>
        <dbReference type="SAM" id="SignalP"/>
    </source>
</evidence>
<name>A0ABP7TZJ6_9PSEU</name>
<proteinExistence type="predicted"/>
<reference evidence="3" key="1">
    <citation type="journal article" date="2019" name="Int. J. Syst. Evol. Microbiol.">
        <title>The Global Catalogue of Microorganisms (GCM) 10K type strain sequencing project: providing services to taxonomists for standard genome sequencing and annotation.</title>
        <authorList>
            <consortium name="The Broad Institute Genomics Platform"/>
            <consortium name="The Broad Institute Genome Sequencing Center for Infectious Disease"/>
            <person name="Wu L."/>
            <person name="Ma J."/>
        </authorList>
    </citation>
    <scope>NUCLEOTIDE SEQUENCE [LARGE SCALE GENOMIC DNA]</scope>
    <source>
        <strain evidence="3">JCM 17342</strain>
    </source>
</reference>
<protein>
    <submittedName>
        <fullName evidence="2">Uncharacterized protein</fullName>
    </submittedName>
</protein>
<keyword evidence="1" id="KW-0732">Signal</keyword>
<evidence type="ECO:0000313" key="3">
    <source>
        <dbReference type="Proteomes" id="UP001501747"/>
    </source>
</evidence>
<dbReference type="EMBL" id="BAABAL010000024">
    <property type="protein sequence ID" value="GAA4033655.1"/>
    <property type="molecule type" value="Genomic_DNA"/>
</dbReference>
<gene>
    <name evidence="2" type="ORF">GCM10022247_68330</name>
</gene>
<dbReference type="Proteomes" id="UP001501747">
    <property type="component" value="Unassembled WGS sequence"/>
</dbReference>
<feature type="chain" id="PRO_5046768742" evidence="1">
    <location>
        <begin position="27"/>
        <end position="106"/>
    </location>
</feature>
<evidence type="ECO:0000313" key="2">
    <source>
        <dbReference type="EMBL" id="GAA4033655.1"/>
    </source>
</evidence>
<sequence length="106" mass="11529">MRIRSVLVASALALGAIVVPATTAHAAADTPVQKCARQGKTKGLFLQLPFSTLCQERKGTHWRGFAYGCGPLRSGDKGYVTTERGTRISCNGWINFAHQYVTLTYL</sequence>
<feature type="signal peptide" evidence="1">
    <location>
        <begin position="1"/>
        <end position="26"/>
    </location>
</feature>
<organism evidence="2 3">
    <name type="scientific">Allokutzneria multivorans</name>
    <dbReference type="NCBI Taxonomy" id="1142134"/>
    <lineage>
        <taxon>Bacteria</taxon>
        <taxon>Bacillati</taxon>
        <taxon>Actinomycetota</taxon>
        <taxon>Actinomycetes</taxon>
        <taxon>Pseudonocardiales</taxon>
        <taxon>Pseudonocardiaceae</taxon>
        <taxon>Allokutzneria</taxon>
    </lineage>
</organism>
<keyword evidence="3" id="KW-1185">Reference proteome</keyword>